<protein>
    <submittedName>
        <fullName evidence="3">PiggyBac transposable element-derived protein 4-like</fullName>
    </submittedName>
</protein>
<dbReference type="AlphaFoldDB" id="A0A9W2XU09"/>
<sequence>MWREEKLGTRLRFTPMAPYAAAGEPTSRVRRRITTRLQSFLCLVTSDMLESIREATVAHGQMEKPEWFIALSELMAFIAVIILRGVIKLPAVPDYWSGTLGHKQITDIMPRDRFVDIMRHLRFDDKSTRSERVKTDRFAAISELWGAFACNCITSYTPGRHITVDEQLFPTKTRCPFLQYIASKPDKFGIKFWVACDLQTKYICNVMPYLGKDPSRPTGERLAENVVMRLVEPFLDKGRNIATDNFFTSLKLAQRLETRKTTILGTISKIRRELPPSARETERQLFATQVYSTTGATLTVYQAKAKKAVNLLSTMHIMVDTESTGKKKPSTVLQYNTAKCGVDIVDHMVREYTVRKGTRRWPVAVFYNMIDMAALNAHVLYQACTGTKERRVDFLAELAMELAHSYVAGKKALREELLRKEPATPSPGKRSVCQIKHRCKENRTIKRCAGCYKYTCGQCIKQRPWTCHFCD</sequence>
<dbReference type="Pfam" id="PF13843">
    <property type="entry name" value="DDE_Tnp_1_7"/>
    <property type="match status" value="1"/>
</dbReference>
<dbReference type="RefSeq" id="XP_055365085.1">
    <property type="nucleotide sequence ID" value="XM_055509110.1"/>
</dbReference>
<dbReference type="GeneID" id="129604135"/>
<reference evidence="3" key="1">
    <citation type="submission" date="2025-08" db="UniProtKB">
        <authorList>
            <consortium name="RefSeq"/>
        </authorList>
    </citation>
    <scope>IDENTIFICATION</scope>
</reference>
<dbReference type="KEGG" id="bspl:129604135"/>
<keyword evidence="2" id="KW-1185">Reference proteome</keyword>
<dbReference type="PANTHER" id="PTHR46599">
    <property type="entry name" value="PIGGYBAC TRANSPOSABLE ELEMENT-DERIVED PROTEIN 4"/>
    <property type="match status" value="1"/>
</dbReference>
<evidence type="ECO:0000313" key="3">
    <source>
        <dbReference type="RefSeq" id="XP_055365085.1"/>
    </source>
</evidence>
<dbReference type="PANTHER" id="PTHR46599:SF6">
    <property type="entry name" value="DUAL SPECIFICITY PHOSPHATASE 26"/>
    <property type="match status" value="1"/>
</dbReference>
<name>A0A9W2XU09_BETSP</name>
<evidence type="ECO:0000313" key="2">
    <source>
        <dbReference type="Proteomes" id="UP000515150"/>
    </source>
</evidence>
<dbReference type="OrthoDB" id="9986773at2759"/>
<organism evidence="2 3">
    <name type="scientific">Betta splendens</name>
    <name type="common">Siamese fighting fish</name>
    <dbReference type="NCBI Taxonomy" id="158456"/>
    <lineage>
        <taxon>Eukaryota</taxon>
        <taxon>Metazoa</taxon>
        <taxon>Chordata</taxon>
        <taxon>Craniata</taxon>
        <taxon>Vertebrata</taxon>
        <taxon>Euteleostomi</taxon>
        <taxon>Actinopterygii</taxon>
        <taxon>Neopterygii</taxon>
        <taxon>Teleostei</taxon>
        <taxon>Neoteleostei</taxon>
        <taxon>Acanthomorphata</taxon>
        <taxon>Anabantaria</taxon>
        <taxon>Anabantiformes</taxon>
        <taxon>Anabantoidei</taxon>
        <taxon>Osphronemidae</taxon>
        <taxon>Betta</taxon>
    </lineage>
</organism>
<dbReference type="Proteomes" id="UP000515150">
    <property type="component" value="Chromosome 5"/>
</dbReference>
<accession>A0A9W2XU09</accession>
<dbReference type="InterPro" id="IPR029526">
    <property type="entry name" value="PGBD"/>
</dbReference>
<proteinExistence type="predicted"/>
<feature type="domain" description="PiggyBac transposable element-derived protein" evidence="1">
    <location>
        <begin position="40"/>
        <end position="378"/>
    </location>
</feature>
<gene>
    <name evidence="3" type="primary">LOC129604135</name>
</gene>
<evidence type="ECO:0000259" key="1">
    <source>
        <dbReference type="Pfam" id="PF13843"/>
    </source>
</evidence>